<reference evidence="2 3" key="1">
    <citation type="journal article" date="2014" name="J. Biotechnol.">
        <title>Complete genome sequence of the actinobacterium Amycolatopsis japonica MG417-CF17(T) (=DSM 44213T) producing (S,S)-N,N'-ethylenediaminedisuccinic acid.</title>
        <authorList>
            <person name="Stegmann E."/>
            <person name="Albersmeier A."/>
            <person name="Spohn M."/>
            <person name="Gert H."/>
            <person name="Weber T."/>
            <person name="Wohlleben W."/>
            <person name="Kalinowski J."/>
            <person name="Ruckert C."/>
        </authorList>
    </citation>
    <scope>NUCLEOTIDE SEQUENCE [LARGE SCALE GENOMIC DNA]</scope>
    <source>
        <strain evidence="3">MG417-CF17 (DSM 44213)</strain>
    </source>
</reference>
<keyword evidence="1" id="KW-0732">Signal</keyword>
<evidence type="ECO:0000313" key="3">
    <source>
        <dbReference type="Proteomes" id="UP000028492"/>
    </source>
</evidence>
<dbReference type="Proteomes" id="UP000028492">
    <property type="component" value="Chromosome"/>
</dbReference>
<dbReference type="HOGENOM" id="CLU_1648581_0_0_11"/>
<gene>
    <name evidence="2" type="ORF">AJAP_37960</name>
</gene>
<organism evidence="2 3">
    <name type="scientific">Amycolatopsis japonica</name>
    <dbReference type="NCBI Taxonomy" id="208439"/>
    <lineage>
        <taxon>Bacteria</taxon>
        <taxon>Bacillati</taxon>
        <taxon>Actinomycetota</taxon>
        <taxon>Actinomycetes</taxon>
        <taxon>Pseudonocardiales</taxon>
        <taxon>Pseudonocardiaceae</taxon>
        <taxon>Amycolatopsis</taxon>
        <taxon>Amycolatopsis japonica group</taxon>
    </lineage>
</organism>
<dbReference type="RefSeq" id="WP_148311623.1">
    <property type="nucleotide sequence ID" value="NZ_CP008953.1"/>
</dbReference>
<name>A0A075V547_9PSEU</name>
<protein>
    <submittedName>
        <fullName evidence="2">Putative secreted protein</fullName>
    </submittedName>
</protein>
<feature type="signal peptide" evidence="1">
    <location>
        <begin position="1"/>
        <end position="35"/>
    </location>
</feature>
<feature type="chain" id="PRO_5001710363" evidence="1">
    <location>
        <begin position="36"/>
        <end position="160"/>
    </location>
</feature>
<dbReference type="AlphaFoldDB" id="A0A075V547"/>
<keyword evidence="3" id="KW-1185">Reference proteome</keyword>
<dbReference type="EMBL" id="CP008953">
    <property type="protein sequence ID" value="AIG80383.1"/>
    <property type="molecule type" value="Genomic_DNA"/>
</dbReference>
<sequence length="160" mass="17317">MRKTMARFIRAVAVVATGVAVATGLAVLNAPAASAGGCVPPVCGGVWNNTSKTMSVTVNLGSGSGHCDVWNYDGGTANKFKYAKCDQLDLGRGTFGGPRNKPPYFDVDAFTYNGQGYHERFGPLGTWHWRTKGVWTKIRDYQFATCNMDDGQIWCTILPL</sequence>
<proteinExistence type="predicted"/>
<accession>A0A075V547</accession>
<evidence type="ECO:0000313" key="2">
    <source>
        <dbReference type="EMBL" id="AIG80383.1"/>
    </source>
</evidence>
<dbReference type="KEGG" id="aja:AJAP_37960"/>
<dbReference type="STRING" id="208439.AJAP_37960"/>
<evidence type="ECO:0000256" key="1">
    <source>
        <dbReference type="SAM" id="SignalP"/>
    </source>
</evidence>